<proteinExistence type="predicted"/>
<evidence type="ECO:0000313" key="2">
    <source>
        <dbReference type="EMBL" id="AXH43568.1"/>
    </source>
</evidence>
<dbReference type="Proteomes" id="UP000310697">
    <property type="component" value="Segment"/>
</dbReference>
<protein>
    <submittedName>
        <fullName evidence="2">Regulatory protein</fullName>
    </submittedName>
</protein>
<feature type="region of interest" description="Disordered" evidence="1">
    <location>
        <begin position="58"/>
        <end position="105"/>
    </location>
</feature>
<organism evidence="2 3">
    <name type="scientific">Erwinia phage vB_EhrS_59</name>
    <dbReference type="NCBI Taxonomy" id="2283025"/>
    <lineage>
        <taxon>Viruses</taxon>
        <taxon>Duplodnaviria</taxon>
        <taxon>Heunggongvirae</taxon>
        <taxon>Uroviricota</taxon>
        <taxon>Caudoviricetes</taxon>
        <taxon>Feofaniavirus</taxon>
        <taxon>Feofaniavirus Eho59</taxon>
    </lineage>
</organism>
<feature type="compositionally biased region" description="Basic and acidic residues" evidence="1">
    <location>
        <begin position="73"/>
        <end position="82"/>
    </location>
</feature>
<reference evidence="2 3" key="1">
    <citation type="journal article" date="2019" name="J. Basic Microbiol.">
        <title>Complete genome sequence analysis of temperate Erwinia bacteriophages 49 and 59.</title>
        <authorList>
            <person name="Zlatohurska M."/>
            <person name="Gorb T."/>
            <person name="Romaniuk L."/>
            <person name="Korol N."/>
            <person name="Faidiuk Y."/>
            <person name="Kropinski A.M."/>
            <person name="Kushkina A."/>
            <person name="Tovkach F."/>
        </authorList>
    </citation>
    <scope>NUCLEOTIDE SEQUENCE [LARGE SCALE GENOMIC DNA]</scope>
</reference>
<dbReference type="EMBL" id="MH443101">
    <property type="protein sequence ID" value="AXH43568.1"/>
    <property type="molecule type" value="Genomic_DNA"/>
</dbReference>
<evidence type="ECO:0000313" key="3">
    <source>
        <dbReference type="Proteomes" id="UP000310697"/>
    </source>
</evidence>
<keyword evidence="3" id="KW-1185">Reference proteome</keyword>
<evidence type="ECO:0000256" key="1">
    <source>
        <dbReference type="SAM" id="MobiDB-lite"/>
    </source>
</evidence>
<sequence>MTVIIWKEPKPQGTAKSRYKARRAAKVAERRDDEALGRKVAVIASGCSNKVQKAVSSTDYKMKMRSKPVPEGVTRENPEYRKVNNPYGQLTNARQKMRGKSIPLI</sequence>
<gene>
    <name evidence="2" type="ORF">MZUP2_500</name>
</gene>
<accession>A0A4Y1NRG7</accession>
<name>A0A4Y1NRG7_9CAUD</name>